<organism evidence="1 2">
    <name type="scientific">Frankia torreyi</name>
    <dbReference type="NCBI Taxonomy" id="1856"/>
    <lineage>
        <taxon>Bacteria</taxon>
        <taxon>Bacillati</taxon>
        <taxon>Actinomycetota</taxon>
        <taxon>Actinomycetes</taxon>
        <taxon>Frankiales</taxon>
        <taxon>Frankiaceae</taxon>
        <taxon>Frankia</taxon>
    </lineage>
</organism>
<dbReference type="OrthoDB" id="3214648at2"/>
<protein>
    <submittedName>
        <fullName evidence="1">Uncharacterized protein</fullName>
    </submittedName>
</protein>
<name>A0A0D8B5S3_9ACTN</name>
<comment type="caution">
    <text evidence="1">The sequence shown here is derived from an EMBL/GenBank/DDBJ whole genome shotgun (WGS) entry which is preliminary data.</text>
</comment>
<evidence type="ECO:0000313" key="1">
    <source>
        <dbReference type="EMBL" id="KJE19653.1"/>
    </source>
</evidence>
<accession>A0A0D8B5S3</accession>
<evidence type="ECO:0000313" key="2">
    <source>
        <dbReference type="Proteomes" id="UP000032545"/>
    </source>
</evidence>
<dbReference type="Proteomes" id="UP000032545">
    <property type="component" value="Unassembled WGS sequence"/>
</dbReference>
<dbReference type="EMBL" id="JYFN01000091">
    <property type="protein sequence ID" value="KJE19653.1"/>
    <property type="molecule type" value="Genomic_DNA"/>
</dbReference>
<dbReference type="AlphaFoldDB" id="A0A0D8B5S3"/>
<proteinExistence type="predicted"/>
<reference evidence="1 2" key="2">
    <citation type="journal article" date="2016" name="Genome Announc.">
        <title>Permanent Draft Genome Sequences for Two Variants of Frankia sp. Strain CpI1, the First Frankia Strain Isolated from Root Nodules of Comptonia peregrina.</title>
        <authorList>
            <person name="Oshone R."/>
            <person name="Hurst S.G.IV."/>
            <person name="Abebe-Akele F."/>
            <person name="Simpson S."/>
            <person name="Morris K."/>
            <person name="Thomas W.K."/>
            <person name="Tisa L.S."/>
        </authorList>
    </citation>
    <scope>NUCLEOTIDE SEQUENCE [LARGE SCALE GENOMIC DNA]</scope>
    <source>
        <strain evidence="2">CpI1-S</strain>
    </source>
</reference>
<sequence>MTWTWRYEGDDGTITTVGGASSSESFTSQGDAETWLGETWRDLLAAGVVQVTLLDAGRRIYGPMSLRPVT</sequence>
<dbReference type="PATRIC" id="fig|1502723.3.peg.7002"/>
<dbReference type="RefSeq" id="WP_044888471.1">
    <property type="nucleotide sequence ID" value="NZ_JYFN01000091.1"/>
</dbReference>
<reference evidence="2" key="1">
    <citation type="submission" date="2015-02" db="EMBL/GenBank/DDBJ databases">
        <title>Draft Genome of Frankia sp. CpI1-S.</title>
        <authorList>
            <person name="Oshone R.T."/>
            <person name="Ngom M."/>
            <person name="Ghodhbane-Gtari F."/>
            <person name="Gtari M."/>
            <person name="Morris K."/>
            <person name="Thomas K."/>
            <person name="Sen A."/>
            <person name="Tisa L.S."/>
        </authorList>
    </citation>
    <scope>NUCLEOTIDE SEQUENCE [LARGE SCALE GENOMIC DNA]</scope>
    <source>
        <strain evidence="2">CpI1-S</strain>
    </source>
</reference>
<gene>
    <name evidence="1" type="ORF">FF36_06057</name>
</gene>
<keyword evidence="2" id="KW-1185">Reference proteome</keyword>